<evidence type="ECO:0000313" key="1">
    <source>
        <dbReference type="EMBL" id="SAL02393.1"/>
    </source>
</evidence>
<keyword evidence="2" id="KW-1185">Reference proteome</keyword>
<dbReference type="EMBL" id="FCOE02000080">
    <property type="protein sequence ID" value="SAL02393.1"/>
    <property type="molecule type" value="Genomic_DNA"/>
</dbReference>
<dbReference type="AlphaFoldDB" id="A0A158E6K0"/>
<gene>
    <name evidence="1" type="ORF">AWB80_08345</name>
</gene>
<sequence length="293" mass="33443">MLRADPLRFALRRFILDDLVQPHVAPFGPRDLPARAPIHDDILHFLAAACGERFVGDALQRQCLAAAHLFVGGDERDRADIDETLVERFRREAAEHDRMGRTDARACLHRDHAFHRHRQIDHDAVALLHAALFERVGEARDASEQVLIGDVGDGAVVGFEDDRVFVAAARFDVTVQTVVRRVQLAVLEPRTERRFRFIQHLGERLVPGKRLACEAGPEAFVIALCFRYQRLVGVHAGDCSIGRRLLRWREQARFALHVARRLSDPQVHQSQVFKRRQKVCGIRACHARRESHR</sequence>
<proteinExistence type="predicted"/>
<evidence type="ECO:0000313" key="2">
    <source>
        <dbReference type="Proteomes" id="UP000054911"/>
    </source>
</evidence>
<protein>
    <submittedName>
        <fullName evidence="1">Uncharacterized protein</fullName>
    </submittedName>
</protein>
<dbReference type="Proteomes" id="UP000054911">
    <property type="component" value="Unassembled WGS sequence"/>
</dbReference>
<dbReference type="AntiFam" id="ANF00075">
    <property type="entry name" value="Shadow ORF (opposite prpE)"/>
</dbReference>
<accession>A0A158E6K0</accession>
<reference evidence="1" key="1">
    <citation type="submission" date="2016-01" db="EMBL/GenBank/DDBJ databases">
        <authorList>
            <person name="Peeters C."/>
        </authorList>
    </citation>
    <scope>NUCLEOTIDE SEQUENCE [LARGE SCALE GENOMIC DNA]</scope>
    <source>
        <strain evidence="1">LMG 29323</strain>
    </source>
</reference>
<name>A0A158E6K0_9BURK</name>
<comment type="caution">
    <text evidence="1">The sequence shown here is derived from an EMBL/GenBank/DDBJ whole genome shotgun (WGS) entry which is preliminary data.</text>
</comment>
<organism evidence="1 2">
    <name type="scientific">Caballeronia pedi</name>
    <dbReference type="NCBI Taxonomy" id="1777141"/>
    <lineage>
        <taxon>Bacteria</taxon>
        <taxon>Pseudomonadati</taxon>
        <taxon>Pseudomonadota</taxon>
        <taxon>Betaproteobacteria</taxon>
        <taxon>Burkholderiales</taxon>
        <taxon>Burkholderiaceae</taxon>
        <taxon>Caballeronia</taxon>
    </lineage>
</organism>